<dbReference type="InterPro" id="IPR002156">
    <property type="entry name" value="RNaseH_domain"/>
</dbReference>
<sequence length="381" mass="43404">MKLGAIYFGASATSLEFFGSDHRPIELTLSPKLDYLVPNSRLRNSQFKFETYWMVEKGFEQIVEEGWWMTPTEGKLHDRIRRCGSFLKEWAGDNFRKLSKRISKQWKKLNSLKTHDMWQNSITLIEEFEGDIEKMVMQKEDFWKQQSGNLWLERGDSNTKYFHAQASARRAKNHISGLVSSHGDFCSDWQGMREIIADYFENLFQSSNPSDEELKTVLDNILPKKDRSVESPSKWIPPPWGKLRMDVDACVNEARGSFGIGGVVRDSQGKLMMAFGKRIDHPISVLEAELRAICEGLERAQLNGFFPQLVASDSLLSVQAVADPEDERLCSKMGGNVSKNATEVLCWDALYRVSDTFEGGQYRKTDLPTMFSIGSGPLLKA</sequence>
<name>A0ABR0U8P2_REHGL</name>
<dbReference type="Proteomes" id="UP001318860">
    <property type="component" value="Unassembled WGS sequence"/>
</dbReference>
<evidence type="ECO:0000259" key="1">
    <source>
        <dbReference type="Pfam" id="PF13456"/>
    </source>
</evidence>
<evidence type="ECO:0000313" key="3">
    <source>
        <dbReference type="Proteomes" id="UP001318860"/>
    </source>
</evidence>
<dbReference type="Gene3D" id="3.30.420.10">
    <property type="entry name" value="Ribonuclease H-like superfamily/Ribonuclease H"/>
    <property type="match status" value="1"/>
</dbReference>
<reference evidence="2 3" key="1">
    <citation type="journal article" date="2021" name="Comput. Struct. Biotechnol. J.">
        <title>De novo genome assembly of the potent medicinal plant Rehmannia glutinosa using nanopore technology.</title>
        <authorList>
            <person name="Ma L."/>
            <person name="Dong C."/>
            <person name="Song C."/>
            <person name="Wang X."/>
            <person name="Zheng X."/>
            <person name="Niu Y."/>
            <person name="Chen S."/>
            <person name="Feng W."/>
        </authorList>
    </citation>
    <scope>NUCLEOTIDE SEQUENCE [LARGE SCALE GENOMIC DNA]</scope>
    <source>
        <strain evidence="2">DH-2019</strain>
    </source>
</reference>
<dbReference type="InterPro" id="IPR044730">
    <property type="entry name" value="RNase_H-like_dom_plant"/>
</dbReference>
<organism evidence="2 3">
    <name type="scientific">Rehmannia glutinosa</name>
    <name type="common">Chinese foxglove</name>
    <dbReference type="NCBI Taxonomy" id="99300"/>
    <lineage>
        <taxon>Eukaryota</taxon>
        <taxon>Viridiplantae</taxon>
        <taxon>Streptophyta</taxon>
        <taxon>Embryophyta</taxon>
        <taxon>Tracheophyta</taxon>
        <taxon>Spermatophyta</taxon>
        <taxon>Magnoliopsida</taxon>
        <taxon>eudicotyledons</taxon>
        <taxon>Gunneridae</taxon>
        <taxon>Pentapetalae</taxon>
        <taxon>asterids</taxon>
        <taxon>lamiids</taxon>
        <taxon>Lamiales</taxon>
        <taxon>Orobanchaceae</taxon>
        <taxon>Rehmannieae</taxon>
        <taxon>Rehmannia</taxon>
    </lineage>
</organism>
<dbReference type="Pfam" id="PF13456">
    <property type="entry name" value="RVT_3"/>
    <property type="match status" value="1"/>
</dbReference>
<proteinExistence type="predicted"/>
<dbReference type="CDD" id="cd06222">
    <property type="entry name" value="RNase_H_like"/>
    <property type="match status" value="1"/>
</dbReference>
<dbReference type="EMBL" id="JABTTQ020003286">
    <property type="protein sequence ID" value="KAK6118865.1"/>
    <property type="molecule type" value="Genomic_DNA"/>
</dbReference>
<evidence type="ECO:0000313" key="2">
    <source>
        <dbReference type="EMBL" id="KAK6118865.1"/>
    </source>
</evidence>
<gene>
    <name evidence="2" type="ORF">DH2020_047396</name>
</gene>
<dbReference type="SUPFAM" id="SSF53098">
    <property type="entry name" value="Ribonuclease H-like"/>
    <property type="match status" value="1"/>
</dbReference>
<keyword evidence="3" id="KW-1185">Reference proteome</keyword>
<dbReference type="PANTHER" id="PTHR47723">
    <property type="entry name" value="OS05G0353850 PROTEIN"/>
    <property type="match status" value="1"/>
</dbReference>
<accession>A0ABR0U8P2</accession>
<comment type="caution">
    <text evidence="2">The sequence shown here is derived from an EMBL/GenBank/DDBJ whole genome shotgun (WGS) entry which is preliminary data.</text>
</comment>
<dbReference type="InterPro" id="IPR012337">
    <property type="entry name" value="RNaseH-like_sf"/>
</dbReference>
<dbReference type="InterPro" id="IPR036397">
    <property type="entry name" value="RNaseH_sf"/>
</dbReference>
<feature type="domain" description="RNase H type-1" evidence="1">
    <location>
        <begin position="247"/>
        <end position="325"/>
    </location>
</feature>
<dbReference type="PANTHER" id="PTHR47723:SF19">
    <property type="entry name" value="POLYNUCLEOTIDYL TRANSFERASE, RIBONUCLEASE H-LIKE SUPERFAMILY PROTEIN"/>
    <property type="match status" value="1"/>
</dbReference>
<protein>
    <recommendedName>
        <fullName evidence="1">RNase H type-1 domain-containing protein</fullName>
    </recommendedName>
</protein>
<dbReference type="InterPro" id="IPR053151">
    <property type="entry name" value="RNase_H-like"/>
</dbReference>